<proteinExistence type="inferred from homology"/>
<dbReference type="Pfam" id="PF00829">
    <property type="entry name" value="Ribosomal_L21p"/>
    <property type="match status" value="1"/>
</dbReference>
<keyword evidence="3 6" id="KW-0694">RNA-binding</keyword>
<dbReference type="PATRIC" id="fig|742738.3.peg.3387"/>
<dbReference type="HAMAP" id="MF_01363">
    <property type="entry name" value="Ribosomal_bL21"/>
    <property type="match status" value="1"/>
</dbReference>
<dbReference type="GO" id="GO:0019843">
    <property type="term" value="F:rRNA binding"/>
    <property type="evidence" value="ECO:0007669"/>
    <property type="project" value="UniProtKB-UniRule"/>
</dbReference>
<keyword evidence="2 6" id="KW-0699">rRNA-binding</keyword>
<dbReference type="eggNOG" id="COG0261">
    <property type="taxonomic scope" value="Bacteria"/>
</dbReference>
<dbReference type="GeneID" id="63971500"/>
<keyword evidence="5 6" id="KW-0687">Ribonucleoprotein</keyword>
<evidence type="ECO:0000256" key="4">
    <source>
        <dbReference type="ARBA" id="ARBA00022980"/>
    </source>
</evidence>
<dbReference type="InterPro" id="IPR018258">
    <property type="entry name" value="Ribosomal_bL21_CS"/>
</dbReference>
<dbReference type="GO" id="GO:1990904">
    <property type="term" value="C:ribonucleoprotein complex"/>
    <property type="evidence" value="ECO:0007669"/>
    <property type="project" value="UniProtKB-KW"/>
</dbReference>
<dbReference type="PANTHER" id="PTHR21349:SF0">
    <property type="entry name" value="LARGE RIBOSOMAL SUBUNIT PROTEIN BL21M"/>
    <property type="match status" value="1"/>
</dbReference>
<evidence type="ECO:0000256" key="1">
    <source>
        <dbReference type="ARBA" id="ARBA00008563"/>
    </source>
</evidence>
<gene>
    <name evidence="6" type="primary">rplU</name>
    <name evidence="8" type="ORF">HMPREF9460_03291</name>
</gene>
<comment type="function">
    <text evidence="6 7">This protein binds to 23S rRNA in the presence of protein L20.</text>
</comment>
<accession>A0A096B4D2</accession>
<dbReference type="InterPro" id="IPR036164">
    <property type="entry name" value="bL21-like_sf"/>
</dbReference>
<dbReference type="RefSeq" id="WP_007490927.1">
    <property type="nucleotide sequence ID" value="NZ_KN174165.1"/>
</dbReference>
<evidence type="ECO:0000256" key="2">
    <source>
        <dbReference type="ARBA" id="ARBA00022730"/>
    </source>
</evidence>
<organism evidence="8 9">
    <name type="scientific">Flavonifractor plautii 1_3_50AFAA</name>
    <dbReference type="NCBI Taxonomy" id="742738"/>
    <lineage>
        <taxon>Bacteria</taxon>
        <taxon>Bacillati</taxon>
        <taxon>Bacillota</taxon>
        <taxon>Clostridia</taxon>
        <taxon>Eubacteriales</taxon>
        <taxon>Oscillospiraceae</taxon>
        <taxon>Flavonifractor</taxon>
    </lineage>
</organism>
<name>A0A096B4D2_FLAPL</name>
<dbReference type="GO" id="GO:0005737">
    <property type="term" value="C:cytoplasm"/>
    <property type="evidence" value="ECO:0007669"/>
    <property type="project" value="UniProtKB-ARBA"/>
</dbReference>
<comment type="similarity">
    <text evidence="1 6 7">Belongs to the bacterial ribosomal protein bL21 family.</text>
</comment>
<reference evidence="8 9" key="1">
    <citation type="submission" date="2011-08" db="EMBL/GenBank/DDBJ databases">
        <title>The Genome Sequence of Clostridium orbiscindens 1_3_50AFAA.</title>
        <authorList>
            <consortium name="The Broad Institute Genome Sequencing Platform"/>
            <person name="Earl A."/>
            <person name="Ward D."/>
            <person name="Feldgarden M."/>
            <person name="Gevers D."/>
            <person name="Daigneault M."/>
            <person name="Strauss J."/>
            <person name="Allen-Vercoe E."/>
            <person name="Young S.K."/>
            <person name="Zeng Q."/>
            <person name="Gargeya S."/>
            <person name="Fitzgerald M."/>
            <person name="Haas B."/>
            <person name="Abouelleil A."/>
            <person name="Alvarado L."/>
            <person name="Arachchi H.M."/>
            <person name="Berlin A."/>
            <person name="Brown A."/>
            <person name="Chapman S.B."/>
            <person name="Chen Z."/>
            <person name="Dunbar C."/>
            <person name="Freedman E."/>
            <person name="Gearin G."/>
            <person name="Gellesch M."/>
            <person name="Goldberg J."/>
            <person name="Griggs A."/>
            <person name="Gujja S."/>
            <person name="Heiman D."/>
            <person name="Howarth C."/>
            <person name="Larson L."/>
            <person name="Lui A."/>
            <person name="MacDonald P.J.P."/>
            <person name="Montmayeur A."/>
            <person name="Murphy C."/>
            <person name="Neiman D."/>
            <person name="Pearson M."/>
            <person name="Priest M."/>
            <person name="Roberts A."/>
            <person name="Saif S."/>
            <person name="Shea T."/>
            <person name="Shenoy N."/>
            <person name="Sisk P."/>
            <person name="Stolte C."/>
            <person name="Sykes S."/>
            <person name="Wortman J."/>
            <person name="Nusbaum C."/>
            <person name="Birren B."/>
        </authorList>
    </citation>
    <scope>NUCLEOTIDE SEQUENCE [LARGE SCALE GENOMIC DNA]</scope>
    <source>
        <strain evidence="8 9">1_3_50AFAA</strain>
    </source>
</reference>
<evidence type="ECO:0000256" key="7">
    <source>
        <dbReference type="RuleBase" id="RU000562"/>
    </source>
</evidence>
<sequence length="103" mass="11233">MHAIIETGGKQYKVTEGDTLFIEKLASEAGENVTFDKVLAVIDGDKITVGTPVVEGAKVDASVVKNGKGKKVIVFKYKPKKGYRRKQGHRQPYTKVTIGKISV</sequence>
<dbReference type="PROSITE" id="PS01169">
    <property type="entry name" value="RIBOSOMAL_L21"/>
    <property type="match status" value="1"/>
</dbReference>
<protein>
    <recommendedName>
        <fullName evidence="6">Large ribosomal subunit protein bL21</fullName>
    </recommendedName>
</protein>
<comment type="subunit">
    <text evidence="6">Part of the 50S ribosomal subunit. Contacts protein L20.</text>
</comment>
<dbReference type="GO" id="GO:0003735">
    <property type="term" value="F:structural constituent of ribosome"/>
    <property type="evidence" value="ECO:0007669"/>
    <property type="project" value="InterPro"/>
</dbReference>
<dbReference type="NCBIfam" id="TIGR00061">
    <property type="entry name" value="L21"/>
    <property type="match status" value="1"/>
</dbReference>
<comment type="caution">
    <text evidence="8">The sequence shown here is derived from an EMBL/GenBank/DDBJ whole genome shotgun (WGS) entry which is preliminary data.</text>
</comment>
<dbReference type="InterPro" id="IPR028909">
    <property type="entry name" value="bL21-like"/>
</dbReference>
<evidence type="ECO:0000313" key="9">
    <source>
        <dbReference type="Proteomes" id="UP000029585"/>
    </source>
</evidence>
<dbReference type="HOGENOM" id="CLU_061463_3_2_9"/>
<evidence type="ECO:0000313" key="8">
    <source>
        <dbReference type="EMBL" id="KGF53895.1"/>
    </source>
</evidence>
<evidence type="ECO:0000256" key="3">
    <source>
        <dbReference type="ARBA" id="ARBA00022884"/>
    </source>
</evidence>
<dbReference type="EMBL" id="ADLO01000101">
    <property type="protein sequence ID" value="KGF53895.1"/>
    <property type="molecule type" value="Genomic_DNA"/>
</dbReference>
<dbReference type="SUPFAM" id="SSF141091">
    <property type="entry name" value="L21p-like"/>
    <property type="match status" value="1"/>
</dbReference>
<dbReference type="GO" id="GO:0006412">
    <property type="term" value="P:translation"/>
    <property type="evidence" value="ECO:0007669"/>
    <property type="project" value="UniProtKB-UniRule"/>
</dbReference>
<evidence type="ECO:0000256" key="6">
    <source>
        <dbReference type="HAMAP-Rule" id="MF_01363"/>
    </source>
</evidence>
<evidence type="ECO:0000256" key="5">
    <source>
        <dbReference type="ARBA" id="ARBA00023274"/>
    </source>
</evidence>
<keyword evidence="9" id="KW-1185">Reference proteome</keyword>
<keyword evidence="4 6" id="KW-0689">Ribosomal protein</keyword>
<dbReference type="InterPro" id="IPR001787">
    <property type="entry name" value="Ribosomal_bL21"/>
</dbReference>
<dbReference type="GO" id="GO:0005840">
    <property type="term" value="C:ribosome"/>
    <property type="evidence" value="ECO:0007669"/>
    <property type="project" value="UniProtKB-KW"/>
</dbReference>
<dbReference type="AlphaFoldDB" id="A0A096B4D2"/>
<dbReference type="PANTHER" id="PTHR21349">
    <property type="entry name" value="50S RIBOSOMAL PROTEIN L21"/>
    <property type="match status" value="1"/>
</dbReference>
<dbReference type="Proteomes" id="UP000029585">
    <property type="component" value="Unassembled WGS sequence"/>
</dbReference>